<protein>
    <recommendedName>
        <fullName evidence="3">Lipocalin-like domain-containing protein</fullName>
    </recommendedName>
</protein>
<comment type="caution">
    <text evidence="1">The sequence shown here is derived from an EMBL/GenBank/DDBJ whole genome shotgun (WGS) entry which is preliminary data.</text>
</comment>
<accession>A0A1F6GEK9</accession>
<sequence>MELGELFMGTWILDASYSQYEMGEPPQTGEYKIERQGERLLFIVHWRDHLGQPFDLRYGGIADGQTHPFENPNLASEMRLGFDGERILESWSYKDGQELGYAKRELIGSGDIMIVTQEAPMADGRRIKNKSRYRRQKV</sequence>
<gene>
    <name evidence="1" type="ORF">A2527_01215</name>
</gene>
<evidence type="ECO:0008006" key="3">
    <source>
        <dbReference type="Google" id="ProtNLM"/>
    </source>
</evidence>
<dbReference type="Proteomes" id="UP000178449">
    <property type="component" value="Unassembled WGS sequence"/>
</dbReference>
<organism evidence="1 2">
    <name type="scientific">Candidatus Lambdaproteobacteria bacterium RIFOXYD2_FULL_50_16</name>
    <dbReference type="NCBI Taxonomy" id="1817772"/>
    <lineage>
        <taxon>Bacteria</taxon>
        <taxon>Pseudomonadati</taxon>
        <taxon>Pseudomonadota</taxon>
        <taxon>Candidatus Lambdaproteobacteria</taxon>
    </lineage>
</organism>
<dbReference type="STRING" id="1817772.A2527_01215"/>
<dbReference type="EMBL" id="MFNE01000011">
    <property type="protein sequence ID" value="OGG96537.1"/>
    <property type="molecule type" value="Genomic_DNA"/>
</dbReference>
<evidence type="ECO:0000313" key="1">
    <source>
        <dbReference type="EMBL" id="OGG96537.1"/>
    </source>
</evidence>
<dbReference type="AlphaFoldDB" id="A0A1F6GEK9"/>
<proteinExistence type="predicted"/>
<evidence type="ECO:0000313" key="2">
    <source>
        <dbReference type="Proteomes" id="UP000178449"/>
    </source>
</evidence>
<name>A0A1F6GEK9_9PROT</name>
<reference evidence="1 2" key="1">
    <citation type="journal article" date="2016" name="Nat. Commun.">
        <title>Thousands of microbial genomes shed light on interconnected biogeochemical processes in an aquifer system.</title>
        <authorList>
            <person name="Anantharaman K."/>
            <person name="Brown C.T."/>
            <person name="Hug L.A."/>
            <person name="Sharon I."/>
            <person name="Castelle C.J."/>
            <person name="Probst A.J."/>
            <person name="Thomas B.C."/>
            <person name="Singh A."/>
            <person name="Wilkins M.J."/>
            <person name="Karaoz U."/>
            <person name="Brodie E.L."/>
            <person name="Williams K.H."/>
            <person name="Hubbard S.S."/>
            <person name="Banfield J.F."/>
        </authorList>
    </citation>
    <scope>NUCLEOTIDE SEQUENCE [LARGE SCALE GENOMIC DNA]</scope>
</reference>